<feature type="region of interest" description="Disordered" evidence="1">
    <location>
        <begin position="83"/>
        <end position="110"/>
    </location>
</feature>
<sequence length="375" mass="39867">MGWAVLYIAFGVVALWLLGEVLLQYKARLRWRLLAFGGFSVVAAGVVMLSIIVIALGTIAFAVGQTLVTHSYRRGFSTGWALGGKPGSSRRRRGERDPSPADAEPVLQVSGLETHEPYAQEPQAYEPQTYGSQTHEPQTYEPQPLPDDTGEYGVYDRGGQAPPPPPSHAPGNGGWEEQHHYASYAEPYPEYEPAHDPGQYATASFDAYGSGGVPAYDPPSGAPQPPSYAPEPPSYAPGAPAEAAVQPSEGYGTVYPTDQYAAPPEPYGNAPYPEAPYPDAPYAQPEPYPGGAQNPYPDTPPGGVWMPQQRHAGPGQLPGQGYPYQDGSNAQGYPGQGYPGEGFPVQGEGGYDGPQYDGDGYGYDTSGNGYGQQGY</sequence>
<feature type="compositionally biased region" description="Low complexity" evidence="1">
    <location>
        <begin position="353"/>
        <end position="367"/>
    </location>
</feature>
<keyword evidence="2" id="KW-0472">Membrane</keyword>
<organism evidence="3 4">
    <name type="scientific">Streptomyces gossypii</name>
    <dbReference type="NCBI Taxonomy" id="2883101"/>
    <lineage>
        <taxon>Bacteria</taxon>
        <taxon>Bacillati</taxon>
        <taxon>Actinomycetota</taxon>
        <taxon>Actinomycetes</taxon>
        <taxon>Kitasatosporales</taxon>
        <taxon>Streptomycetaceae</taxon>
        <taxon>Streptomyces</taxon>
    </lineage>
</organism>
<protein>
    <recommendedName>
        <fullName evidence="5">Integral membrane protein</fullName>
    </recommendedName>
</protein>
<feature type="compositionally biased region" description="Low complexity" evidence="1">
    <location>
        <begin position="313"/>
        <end position="333"/>
    </location>
</feature>
<gene>
    <name evidence="3" type="ORF">LHJ74_26250</name>
</gene>
<feature type="region of interest" description="Disordered" evidence="1">
    <location>
        <begin position="127"/>
        <end position="375"/>
    </location>
</feature>
<feature type="compositionally biased region" description="Pro residues" evidence="1">
    <location>
        <begin position="273"/>
        <end position="288"/>
    </location>
</feature>
<keyword evidence="2" id="KW-0812">Transmembrane</keyword>
<feature type="compositionally biased region" description="Polar residues" evidence="1">
    <location>
        <begin position="129"/>
        <end position="141"/>
    </location>
</feature>
<reference evidence="3 4" key="1">
    <citation type="submission" date="2021-10" db="EMBL/GenBank/DDBJ databases">
        <title>Streptomyces gossypii sp. nov., isolated from soil collected from cotton field.</title>
        <authorList>
            <person name="Ge X."/>
            <person name="Chen X."/>
            <person name="Liu W."/>
        </authorList>
    </citation>
    <scope>NUCLEOTIDE SEQUENCE [LARGE SCALE GENOMIC DNA]</scope>
    <source>
        <strain evidence="3 4">N2-109</strain>
    </source>
</reference>
<dbReference type="EMBL" id="JAJAGO010000013">
    <property type="protein sequence ID" value="MCT2593366.1"/>
    <property type="molecule type" value="Genomic_DNA"/>
</dbReference>
<feature type="compositionally biased region" description="Low complexity" evidence="1">
    <location>
        <begin position="236"/>
        <end position="247"/>
    </location>
</feature>
<evidence type="ECO:0000313" key="4">
    <source>
        <dbReference type="Proteomes" id="UP001156389"/>
    </source>
</evidence>
<keyword evidence="2" id="KW-1133">Transmembrane helix</keyword>
<keyword evidence="4" id="KW-1185">Reference proteome</keyword>
<evidence type="ECO:0000256" key="1">
    <source>
        <dbReference type="SAM" id="MobiDB-lite"/>
    </source>
</evidence>
<evidence type="ECO:0000256" key="2">
    <source>
        <dbReference type="SAM" id="Phobius"/>
    </source>
</evidence>
<comment type="caution">
    <text evidence="3">The sequence shown here is derived from an EMBL/GenBank/DDBJ whole genome shotgun (WGS) entry which is preliminary data.</text>
</comment>
<dbReference type="RefSeq" id="WP_260220728.1">
    <property type="nucleotide sequence ID" value="NZ_JAJAGO010000013.1"/>
</dbReference>
<feature type="compositionally biased region" description="Pro residues" evidence="1">
    <location>
        <begin position="216"/>
        <end position="235"/>
    </location>
</feature>
<evidence type="ECO:0000313" key="3">
    <source>
        <dbReference type="EMBL" id="MCT2593366.1"/>
    </source>
</evidence>
<proteinExistence type="predicted"/>
<feature type="transmembrane region" description="Helical" evidence="2">
    <location>
        <begin position="6"/>
        <end position="23"/>
    </location>
</feature>
<accession>A0ABT2K073</accession>
<name>A0ABT2K073_9ACTN</name>
<feature type="transmembrane region" description="Helical" evidence="2">
    <location>
        <begin position="35"/>
        <end position="63"/>
    </location>
</feature>
<dbReference type="Proteomes" id="UP001156389">
    <property type="component" value="Unassembled WGS sequence"/>
</dbReference>
<evidence type="ECO:0008006" key="5">
    <source>
        <dbReference type="Google" id="ProtNLM"/>
    </source>
</evidence>